<keyword evidence="5" id="KW-0963">Cytoplasm</keyword>
<accession>A0A849SC88</accession>
<comment type="similarity">
    <text evidence="3">Belongs to the class-I pyridine nucleotide-disulfide oxidoreductase family.</text>
</comment>
<evidence type="ECO:0000256" key="4">
    <source>
        <dbReference type="ARBA" id="ARBA00012772"/>
    </source>
</evidence>
<dbReference type="PANTHER" id="PTHR22912">
    <property type="entry name" value="DISULFIDE OXIDOREDUCTASE"/>
    <property type="match status" value="1"/>
</dbReference>
<dbReference type="Pfam" id="PF02852">
    <property type="entry name" value="Pyr_redox_dim"/>
    <property type="match status" value="1"/>
</dbReference>
<name>A0A849SC88_UNCEI</name>
<dbReference type="PRINTS" id="PR00411">
    <property type="entry name" value="PNDRDTASEI"/>
</dbReference>
<dbReference type="InterPro" id="IPR050151">
    <property type="entry name" value="Class-I_Pyr_Nuc-Dis_Oxidored"/>
</dbReference>
<evidence type="ECO:0000256" key="3">
    <source>
        <dbReference type="ARBA" id="ARBA00007532"/>
    </source>
</evidence>
<feature type="domain" description="FAD/NAD(P)-binding" evidence="14">
    <location>
        <begin position="7"/>
        <end position="328"/>
    </location>
</feature>
<feature type="binding site" evidence="12">
    <location>
        <position position="54"/>
    </location>
    <ligand>
        <name>FAD</name>
        <dbReference type="ChEBI" id="CHEBI:57692"/>
    </ligand>
</feature>
<evidence type="ECO:0000256" key="8">
    <source>
        <dbReference type="ARBA" id="ARBA00022857"/>
    </source>
</evidence>
<keyword evidence="10 12" id="KW-0520">NAD</keyword>
<evidence type="ECO:0000256" key="6">
    <source>
        <dbReference type="ARBA" id="ARBA00022630"/>
    </source>
</evidence>
<feature type="binding site" evidence="12">
    <location>
        <begin position="184"/>
        <end position="191"/>
    </location>
    <ligand>
        <name>NAD(+)</name>
        <dbReference type="ChEBI" id="CHEBI:57540"/>
    </ligand>
</feature>
<protein>
    <recommendedName>
        <fullName evidence="4">NAD(P)(+) transhydrogenase (Si-specific)</fullName>
        <ecNumber evidence="4">1.6.1.1</ecNumber>
    </recommendedName>
    <alternativeName>
        <fullName evidence="11">NAD(P)(+) transhydrogenase [B-specific]</fullName>
    </alternativeName>
</protein>
<dbReference type="GO" id="GO:0005829">
    <property type="term" value="C:cytosol"/>
    <property type="evidence" value="ECO:0007669"/>
    <property type="project" value="TreeGrafter"/>
</dbReference>
<dbReference type="InterPro" id="IPR016156">
    <property type="entry name" value="FAD/NAD-linked_Rdtase_dimer_sf"/>
</dbReference>
<dbReference type="SUPFAM" id="SSF51905">
    <property type="entry name" value="FAD/NAD(P)-binding domain"/>
    <property type="match status" value="1"/>
</dbReference>
<evidence type="ECO:0000256" key="2">
    <source>
        <dbReference type="ARBA" id="ARBA00004496"/>
    </source>
</evidence>
<keyword evidence="9 15" id="KW-0560">Oxidoreductase</keyword>
<dbReference type="SUPFAM" id="SSF55424">
    <property type="entry name" value="FAD/NAD-linked reductases, dimerisation (C-terminal) domain"/>
    <property type="match status" value="1"/>
</dbReference>
<dbReference type="Gene3D" id="3.30.390.30">
    <property type="match status" value="1"/>
</dbReference>
<dbReference type="PIRSF" id="PIRSF000350">
    <property type="entry name" value="Mercury_reductase_MerA"/>
    <property type="match status" value="1"/>
</dbReference>
<dbReference type="InterPro" id="IPR004099">
    <property type="entry name" value="Pyr_nucl-diS_OxRdtase_dimer"/>
</dbReference>
<feature type="binding site" evidence="12">
    <location>
        <begin position="147"/>
        <end position="149"/>
    </location>
    <ligand>
        <name>FAD</name>
        <dbReference type="ChEBI" id="CHEBI:57692"/>
    </ligand>
</feature>
<dbReference type="AlphaFoldDB" id="A0A849SC88"/>
<evidence type="ECO:0000256" key="7">
    <source>
        <dbReference type="ARBA" id="ARBA00022827"/>
    </source>
</evidence>
<evidence type="ECO:0000256" key="5">
    <source>
        <dbReference type="ARBA" id="ARBA00022490"/>
    </source>
</evidence>
<dbReference type="InterPro" id="IPR023753">
    <property type="entry name" value="FAD/NAD-binding_dom"/>
</dbReference>
<feature type="domain" description="Pyridine nucleotide-disulphide oxidoreductase dimerisation" evidence="13">
    <location>
        <begin position="347"/>
        <end position="453"/>
    </location>
</feature>
<keyword evidence="7 12" id="KW-0274">FAD</keyword>
<dbReference type="FunFam" id="3.30.390.30:FF:000001">
    <property type="entry name" value="Dihydrolipoyl dehydrogenase"/>
    <property type="match status" value="1"/>
</dbReference>
<dbReference type="NCBIfam" id="NF003585">
    <property type="entry name" value="PRK05249.1"/>
    <property type="match status" value="1"/>
</dbReference>
<dbReference type="PANTHER" id="PTHR22912:SF93">
    <property type="entry name" value="SOLUBLE PYRIDINE NUCLEOTIDE TRANSHYDROGENASE"/>
    <property type="match status" value="1"/>
</dbReference>
<sequence length="469" mass="49820">MDTSGRFDVVVIGGGPAGQKAAIQTSKAGFRALVVERGSAIGGECVHRGTIPSKTLRETAAALAGLRMRSTVDFRRPLPANLRVELMLQRQREVCNAHERFIGNQLERNGVDWLHGLARFTDPHTLEVRLPGGSRRTIQANAFVIATGSRPRTPDDIPVDHDHVLDSDSVLSMAYLPTSMVVLGGGVIASEFASIFTALDVAVTIIDKAPRPLAFLEPELSRAFVDDFEQRGGTYLGGRSIARFEVDPLQGVTVTLDDGRVVKAQKALCAVGRVAAVRELHLSAAGIALSARGHIPVNEFFQTSAPHIYAVGDVIGPPALAATAMEQGRRAARHALGLPHPATEPVVPVGIYTIPELATVGMTEAEALAKFGDVVVGRAKFSEVARGWISGDTSGFLKLVAAPDGRIVGAHMAGENVTDYIHVAQMAILGGLGVDALIDNIFNFPTMSESYRVAALSLSGQLEQKRLAA</sequence>
<feature type="binding site" evidence="12">
    <location>
        <position position="313"/>
    </location>
    <ligand>
        <name>FAD</name>
        <dbReference type="ChEBI" id="CHEBI:57692"/>
    </ligand>
</feature>
<dbReference type="Gene3D" id="3.50.50.60">
    <property type="entry name" value="FAD/NAD(P)-binding domain"/>
    <property type="match status" value="2"/>
</dbReference>
<dbReference type="InterPro" id="IPR036188">
    <property type="entry name" value="FAD/NAD-bd_sf"/>
</dbReference>
<dbReference type="Proteomes" id="UP000580839">
    <property type="component" value="Unassembled WGS sequence"/>
</dbReference>
<evidence type="ECO:0000256" key="12">
    <source>
        <dbReference type="PIRSR" id="PIRSR000350-3"/>
    </source>
</evidence>
<keyword evidence="8" id="KW-0521">NADP</keyword>
<dbReference type="GO" id="GO:0050660">
    <property type="term" value="F:flavin adenine dinucleotide binding"/>
    <property type="evidence" value="ECO:0007669"/>
    <property type="project" value="TreeGrafter"/>
</dbReference>
<dbReference type="GO" id="GO:0003957">
    <property type="term" value="F:NAD(P)+ transhydrogenase (Si-specific) activity"/>
    <property type="evidence" value="ECO:0007669"/>
    <property type="project" value="UniProtKB-EC"/>
</dbReference>
<comment type="cofactor">
    <cofactor evidence="12">
        <name>FAD</name>
        <dbReference type="ChEBI" id="CHEBI:57692"/>
    </cofactor>
    <text evidence="12">Binds 1 FAD per subunit.</text>
</comment>
<feature type="binding site" evidence="12">
    <location>
        <position position="272"/>
    </location>
    <ligand>
        <name>NAD(+)</name>
        <dbReference type="ChEBI" id="CHEBI:57540"/>
    </ligand>
</feature>
<dbReference type="PRINTS" id="PR00368">
    <property type="entry name" value="FADPNR"/>
</dbReference>
<evidence type="ECO:0000259" key="14">
    <source>
        <dbReference type="Pfam" id="PF07992"/>
    </source>
</evidence>
<evidence type="ECO:0000259" key="13">
    <source>
        <dbReference type="Pfam" id="PF02852"/>
    </source>
</evidence>
<reference evidence="15 16" key="1">
    <citation type="submission" date="2020-04" db="EMBL/GenBank/DDBJ databases">
        <title>Metagenomic profiling of ammonia- and methane-oxidizing microorganisms in a Dutch drinking water treatment plant.</title>
        <authorList>
            <person name="Poghosyan L."/>
            <person name="Leucker S."/>
        </authorList>
    </citation>
    <scope>NUCLEOTIDE SEQUENCE [LARGE SCALE GENOMIC DNA]</scope>
    <source>
        <strain evidence="15">S-RSF-IL-03</strain>
    </source>
</reference>
<comment type="caution">
    <text evidence="15">The sequence shown here is derived from an EMBL/GenBank/DDBJ whole genome shotgun (WGS) entry which is preliminary data.</text>
</comment>
<comment type="function">
    <text evidence="1">Conversion of NADPH, generated by peripheral catabolic pathways, to NADH, which can enter the respiratory chain for energy generation.</text>
</comment>
<organism evidence="15 16">
    <name type="scientific">Eiseniibacteriota bacterium</name>
    <dbReference type="NCBI Taxonomy" id="2212470"/>
    <lineage>
        <taxon>Bacteria</taxon>
        <taxon>Candidatus Eiseniibacteriota</taxon>
    </lineage>
</organism>
<proteinExistence type="inferred from homology"/>
<evidence type="ECO:0000256" key="11">
    <source>
        <dbReference type="ARBA" id="ARBA00031183"/>
    </source>
</evidence>
<dbReference type="InterPro" id="IPR001100">
    <property type="entry name" value="Pyr_nuc-diS_OxRdtase"/>
</dbReference>
<dbReference type="GO" id="GO:0006103">
    <property type="term" value="P:2-oxoglutarate metabolic process"/>
    <property type="evidence" value="ECO:0007669"/>
    <property type="project" value="TreeGrafter"/>
</dbReference>
<evidence type="ECO:0000313" key="16">
    <source>
        <dbReference type="Proteomes" id="UP000580839"/>
    </source>
</evidence>
<evidence type="ECO:0000256" key="10">
    <source>
        <dbReference type="ARBA" id="ARBA00023027"/>
    </source>
</evidence>
<evidence type="ECO:0000256" key="1">
    <source>
        <dbReference type="ARBA" id="ARBA00002842"/>
    </source>
</evidence>
<dbReference type="Pfam" id="PF07992">
    <property type="entry name" value="Pyr_redox_2"/>
    <property type="match status" value="1"/>
</dbReference>
<evidence type="ECO:0000313" key="15">
    <source>
        <dbReference type="EMBL" id="NOT33308.1"/>
    </source>
</evidence>
<gene>
    <name evidence="15" type="primary">sthA</name>
    <name evidence="15" type="ORF">HOP12_03965</name>
</gene>
<dbReference type="EMBL" id="JABFRW010000041">
    <property type="protein sequence ID" value="NOT33308.1"/>
    <property type="molecule type" value="Genomic_DNA"/>
</dbReference>
<dbReference type="GO" id="GO:0004148">
    <property type="term" value="F:dihydrolipoyl dehydrogenase (NADH) activity"/>
    <property type="evidence" value="ECO:0007669"/>
    <property type="project" value="TreeGrafter"/>
</dbReference>
<evidence type="ECO:0000256" key="9">
    <source>
        <dbReference type="ARBA" id="ARBA00023002"/>
    </source>
</evidence>
<keyword evidence="12" id="KW-0547">Nucleotide-binding</keyword>
<dbReference type="EC" id="1.6.1.1" evidence="4"/>
<comment type="subcellular location">
    <subcellularLocation>
        <location evidence="2">Cytoplasm</location>
    </subcellularLocation>
</comment>
<keyword evidence="6" id="KW-0285">Flavoprotein</keyword>